<evidence type="ECO:0000256" key="5">
    <source>
        <dbReference type="ARBA" id="ARBA00023136"/>
    </source>
</evidence>
<dbReference type="Pfam" id="PF00672">
    <property type="entry name" value="HAMP"/>
    <property type="match status" value="1"/>
</dbReference>
<keyword evidence="4 10" id="KW-1133">Transmembrane helix</keyword>
<keyword evidence="6 8" id="KW-0807">Transducer</keyword>
<dbReference type="GO" id="GO:0004888">
    <property type="term" value="F:transmembrane signaling receptor activity"/>
    <property type="evidence" value="ECO:0007669"/>
    <property type="project" value="InterPro"/>
</dbReference>
<feature type="transmembrane region" description="Helical" evidence="10">
    <location>
        <begin position="205"/>
        <end position="224"/>
    </location>
</feature>
<dbReference type="SMART" id="SM00283">
    <property type="entry name" value="MA"/>
    <property type="match status" value="1"/>
</dbReference>
<evidence type="ECO:0000256" key="7">
    <source>
        <dbReference type="ARBA" id="ARBA00029447"/>
    </source>
</evidence>
<dbReference type="GO" id="GO:0006935">
    <property type="term" value="P:chemotaxis"/>
    <property type="evidence" value="ECO:0007669"/>
    <property type="project" value="InterPro"/>
</dbReference>
<dbReference type="InterPro" id="IPR033480">
    <property type="entry name" value="sCache_2"/>
</dbReference>
<evidence type="ECO:0000256" key="8">
    <source>
        <dbReference type="PROSITE-ProRule" id="PRU00284"/>
    </source>
</evidence>
<keyword evidence="14" id="KW-1185">Reference proteome</keyword>
<dbReference type="PANTHER" id="PTHR32089">
    <property type="entry name" value="METHYL-ACCEPTING CHEMOTAXIS PROTEIN MCPB"/>
    <property type="match status" value="1"/>
</dbReference>
<dbReference type="CDD" id="cd11386">
    <property type="entry name" value="MCP_signal"/>
    <property type="match status" value="1"/>
</dbReference>
<evidence type="ECO:0000256" key="1">
    <source>
        <dbReference type="ARBA" id="ARBA00004651"/>
    </source>
</evidence>
<evidence type="ECO:0000256" key="4">
    <source>
        <dbReference type="ARBA" id="ARBA00022989"/>
    </source>
</evidence>
<evidence type="ECO:0000313" key="14">
    <source>
        <dbReference type="Proteomes" id="UP000326671"/>
    </source>
</evidence>
<feature type="domain" description="HAMP" evidence="12">
    <location>
        <begin position="225"/>
        <end position="278"/>
    </location>
</feature>
<name>A0A5J5I7J7_9BACI</name>
<dbReference type="Proteomes" id="UP000326671">
    <property type="component" value="Unassembled WGS sequence"/>
</dbReference>
<evidence type="ECO:0000256" key="2">
    <source>
        <dbReference type="ARBA" id="ARBA00022475"/>
    </source>
</evidence>
<dbReference type="SMART" id="SM01049">
    <property type="entry name" value="Cache_2"/>
    <property type="match status" value="1"/>
</dbReference>
<dbReference type="Gene3D" id="3.30.450.20">
    <property type="entry name" value="PAS domain"/>
    <property type="match status" value="1"/>
</dbReference>
<keyword evidence="2" id="KW-1003">Cell membrane</keyword>
<evidence type="ECO:0000256" key="10">
    <source>
        <dbReference type="SAM" id="Phobius"/>
    </source>
</evidence>
<dbReference type="Gene3D" id="6.10.340.10">
    <property type="match status" value="1"/>
</dbReference>
<dbReference type="PROSITE" id="PS50111">
    <property type="entry name" value="CHEMOTAXIS_TRANSDUC_2"/>
    <property type="match status" value="1"/>
</dbReference>
<gene>
    <name evidence="13" type="ORF">F4V44_00485</name>
</gene>
<dbReference type="SMART" id="SM00304">
    <property type="entry name" value="HAMP"/>
    <property type="match status" value="1"/>
</dbReference>
<dbReference type="PROSITE" id="PS50885">
    <property type="entry name" value="HAMP"/>
    <property type="match status" value="1"/>
</dbReference>
<evidence type="ECO:0000313" key="13">
    <source>
        <dbReference type="EMBL" id="KAA9032416.1"/>
    </source>
</evidence>
<dbReference type="Pfam" id="PF17200">
    <property type="entry name" value="sCache_2"/>
    <property type="match status" value="1"/>
</dbReference>
<keyword evidence="9" id="KW-0175">Coiled coil</keyword>
<protein>
    <submittedName>
        <fullName evidence="13">HAMP domain-containing protein</fullName>
    </submittedName>
</protein>
<comment type="subcellular location">
    <subcellularLocation>
        <location evidence="1">Cell membrane</location>
        <topology evidence="1">Multi-pass membrane protein</topology>
    </subcellularLocation>
</comment>
<comment type="caution">
    <text evidence="13">The sequence shown here is derived from an EMBL/GenBank/DDBJ whole genome shotgun (WGS) entry which is preliminary data.</text>
</comment>
<dbReference type="GO" id="GO:0005886">
    <property type="term" value="C:plasma membrane"/>
    <property type="evidence" value="ECO:0007669"/>
    <property type="project" value="UniProtKB-SubCell"/>
</dbReference>
<evidence type="ECO:0000256" key="6">
    <source>
        <dbReference type="ARBA" id="ARBA00023224"/>
    </source>
</evidence>
<dbReference type="RefSeq" id="WP_150438021.1">
    <property type="nucleotide sequence ID" value="NZ_VYKL01000003.1"/>
</dbReference>
<comment type="similarity">
    <text evidence="7">Belongs to the methyl-accepting chemotaxis (MCP) protein family.</text>
</comment>
<dbReference type="PANTHER" id="PTHR32089:SF112">
    <property type="entry name" value="LYSOZYME-LIKE PROTEIN-RELATED"/>
    <property type="match status" value="1"/>
</dbReference>
<sequence>MKRIRMISSIKSKLILISILLLSVPLLTASLISYQISKTSLDEIGKKNLKNNVEMTISMIDSLNEEVEQGTITLEQAQEKVKTSILGEKKPDGTRPINKNIDLGENGFLFVLDQKGTQIAHPSLEGQNFWNDKDSKGSAYVQEMVKAGNNDGGFVYYERPLPSKDNKIERKVTYSKTDPHWGWVVNASTFMLDFNESAKGILTTLLKMAGITLIIGIFVSWLFANRMAKPIQSVTVRMNALAEADLSGQPLQIKSKDEIGNLAHSMNDLQTKLKSMVHQISHASHLLSNQSEELTQSANEVATGTEQVASIMEELAAGSEVQANHSNELSISVSAFSKKVQEANEHGEQIQQSSHKVLDMTQTGSGLMNASTSQMTKLDQIVKESVQKVNDLQQQSHEISKLVYIIKDVADQTNLLALNAAIEAARAGEHGKGFSVVAEEVRKLAEQTAKSVTEITNIVQATQGGFQLVTKSLEDVFSEVAQGKTQMETTADTFTGISLSVTEMVQSISSISKNLYDMASTSTELNRAIHEIASAAEESSAGVEEVSASTQQTSSSMEEVARSAINLGELAEELNELIKRFKL</sequence>
<evidence type="ECO:0000259" key="12">
    <source>
        <dbReference type="PROSITE" id="PS50885"/>
    </source>
</evidence>
<dbReference type="CDD" id="cd06225">
    <property type="entry name" value="HAMP"/>
    <property type="match status" value="1"/>
</dbReference>
<keyword evidence="3 10" id="KW-0812">Transmembrane</keyword>
<dbReference type="Pfam" id="PF00015">
    <property type="entry name" value="MCPsignal"/>
    <property type="match status" value="1"/>
</dbReference>
<dbReference type="PRINTS" id="PR00260">
    <property type="entry name" value="CHEMTRNSDUCR"/>
</dbReference>
<proteinExistence type="inferred from homology"/>
<keyword evidence="5 10" id="KW-0472">Membrane</keyword>
<dbReference type="InterPro" id="IPR004090">
    <property type="entry name" value="Chemotax_Me-accpt_rcpt"/>
</dbReference>
<dbReference type="InterPro" id="IPR003660">
    <property type="entry name" value="HAMP_dom"/>
</dbReference>
<feature type="coiled-coil region" evidence="9">
    <location>
        <begin position="46"/>
        <end position="80"/>
    </location>
</feature>
<dbReference type="EMBL" id="VYKL01000003">
    <property type="protein sequence ID" value="KAA9032416.1"/>
    <property type="molecule type" value="Genomic_DNA"/>
</dbReference>
<evidence type="ECO:0000259" key="11">
    <source>
        <dbReference type="PROSITE" id="PS50111"/>
    </source>
</evidence>
<dbReference type="OrthoDB" id="9810264at2"/>
<evidence type="ECO:0000256" key="3">
    <source>
        <dbReference type="ARBA" id="ARBA00022692"/>
    </source>
</evidence>
<dbReference type="CDD" id="cd18774">
    <property type="entry name" value="PDC2_HK_sensor"/>
    <property type="match status" value="1"/>
</dbReference>
<feature type="domain" description="Methyl-accepting transducer" evidence="11">
    <location>
        <begin position="297"/>
        <end position="547"/>
    </location>
</feature>
<dbReference type="InterPro" id="IPR004089">
    <property type="entry name" value="MCPsignal_dom"/>
</dbReference>
<dbReference type="AlphaFoldDB" id="A0A5J5I7J7"/>
<evidence type="ECO:0000256" key="9">
    <source>
        <dbReference type="SAM" id="Coils"/>
    </source>
</evidence>
<dbReference type="GO" id="GO:0007165">
    <property type="term" value="P:signal transduction"/>
    <property type="evidence" value="ECO:0007669"/>
    <property type="project" value="UniProtKB-KW"/>
</dbReference>
<dbReference type="Gene3D" id="1.10.287.950">
    <property type="entry name" value="Methyl-accepting chemotaxis protein"/>
    <property type="match status" value="1"/>
</dbReference>
<accession>A0A5J5I7J7</accession>
<dbReference type="SUPFAM" id="SSF58104">
    <property type="entry name" value="Methyl-accepting chemotaxis protein (MCP) signaling domain"/>
    <property type="match status" value="1"/>
</dbReference>
<organism evidence="13 14">
    <name type="scientific">Niallia endozanthoxylica</name>
    <dbReference type="NCBI Taxonomy" id="2036016"/>
    <lineage>
        <taxon>Bacteria</taxon>
        <taxon>Bacillati</taxon>
        <taxon>Bacillota</taxon>
        <taxon>Bacilli</taxon>
        <taxon>Bacillales</taxon>
        <taxon>Bacillaceae</taxon>
        <taxon>Niallia</taxon>
    </lineage>
</organism>
<reference evidence="13 14" key="1">
    <citation type="submission" date="2019-09" db="EMBL/GenBank/DDBJ databases">
        <title>Whole genome sequences of isolates from the Mars Exploration Rovers.</title>
        <authorList>
            <person name="Seuylemezian A."/>
            <person name="Vaishampayan P."/>
        </authorList>
    </citation>
    <scope>NUCLEOTIDE SEQUENCE [LARGE SCALE GENOMIC DNA]</scope>
    <source>
        <strain evidence="13 14">MER_TA_151</strain>
    </source>
</reference>